<sequence length="388" mass="44663">MSTLDEAITKRHRLSIWHVYHKGDEHISITPFINPRKELGSNKKRHDKLAAGYPKPRDRTDESNSYFVHHPTLLFHNTPRTLRRGNKKNGTPICLIKCGAFWRNWTIQFGGNLKDVIDPRGVVKWECRSNPNNTTLNDDRALKGYKVRTWRVWGESGESYHRQVNARRKAEKEELAEEKQKAKALDNGPVGMENITEAGKQDSSYSQTKFPSPPSYSAVQQEAMPRPAVAEEAVRLNWSSPFSLNTRRYSFEYANIKFSWKGTRDVHPVDKLARWFMPFSHLKLIARLPGIESEETFVGKYTPSFAYRKFGELWVFDSVVSELLGEDYSTWTEQATEQATGSELRNIRQTRLYELIMATAMCMIIGESQKRMILMFLFTIAAEGGNSC</sequence>
<reference evidence="4" key="1">
    <citation type="journal article" date="2017" name="Nat. Microbiol.">
        <title>Global analysis of biosynthetic gene clusters reveals vast potential of secondary metabolite production in Penicillium species.</title>
        <authorList>
            <person name="Nielsen J.C."/>
            <person name="Grijseels S."/>
            <person name="Prigent S."/>
            <person name="Ji B."/>
            <person name="Dainat J."/>
            <person name="Nielsen K.F."/>
            <person name="Frisvad J.C."/>
            <person name="Workman M."/>
            <person name="Nielsen J."/>
        </authorList>
    </citation>
    <scope>NUCLEOTIDE SEQUENCE [LARGE SCALE GENOMIC DNA]</scope>
    <source>
        <strain evidence="4">IBT 29525</strain>
    </source>
</reference>
<feature type="region of interest" description="Disordered" evidence="2">
    <location>
        <begin position="35"/>
        <end position="62"/>
    </location>
</feature>
<protein>
    <submittedName>
        <fullName evidence="3">Uncharacterized protein</fullName>
    </submittedName>
</protein>
<comment type="caution">
    <text evidence="3">The sequence shown here is derived from an EMBL/GenBank/DDBJ whole genome shotgun (WGS) entry which is preliminary data.</text>
</comment>
<evidence type="ECO:0000313" key="3">
    <source>
        <dbReference type="EMBL" id="OQD91529.1"/>
    </source>
</evidence>
<organism evidence="3 4">
    <name type="scientific">Penicillium solitum</name>
    <dbReference type="NCBI Taxonomy" id="60172"/>
    <lineage>
        <taxon>Eukaryota</taxon>
        <taxon>Fungi</taxon>
        <taxon>Dikarya</taxon>
        <taxon>Ascomycota</taxon>
        <taxon>Pezizomycotina</taxon>
        <taxon>Eurotiomycetes</taxon>
        <taxon>Eurotiomycetidae</taxon>
        <taxon>Eurotiales</taxon>
        <taxon>Aspergillaceae</taxon>
        <taxon>Penicillium</taxon>
    </lineage>
</organism>
<dbReference type="OrthoDB" id="3924768at2759"/>
<feature type="coiled-coil region" evidence="1">
    <location>
        <begin position="161"/>
        <end position="188"/>
    </location>
</feature>
<dbReference type="Proteomes" id="UP000191612">
    <property type="component" value="Unassembled WGS sequence"/>
</dbReference>
<proteinExistence type="predicted"/>
<dbReference type="AlphaFoldDB" id="A0A1V6QQN1"/>
<dbReference type="EMBL" id="MDYO01000052">
    <property type="protein sequence ID" value="OQD91529.1"/>
    <property type="molecule type" value="Genomic_DNA"/>
</dbReference>
<evidence type="ECO:0000313" key="4">
    <source>
        <dbReference type="Proteomes" id="UP000191612"/>
    </source>
</evidence>
<evidence type="ECO:0000256" key="2">
    <source>
        <dbReference type="SAM" id="MobiDB-lite"/>
    </source>
</evidence>
<feature type="region of interest" description="Disordered" evidence="2">
    <location>
        <begin position="199"/>
        <end position="218"/>
    </location>
</feature>
<keyword evidence="1" id="KW-0175">Coiled coil</keyword>
<evidence type="ECO:0000256" key="1">
    <source>
        <dbReference type="SAM" id="Coils"/>
    </source>
</evidence>
<accession>A0A1V6QQN1</accession>
<gene>
    <name evidence="3" type="ORF">PENSOL_c052G07667</name>
</gene>
<feature type="compositionally biased region" description="Polar residues" evidence="2">
    <location>
        <begin position="201"/>
        <end position="218"/>
    </location>
</feature>
<name>A0A1V6QQN1_9EURO</name>
<keyword evidence="4" id="KW-1185">Reference proteome</keyword>